<sequence length="118" mass="13975">KMYDKFRNNEPMWSIANQLALARIRTESFKDEYHNKGLEEGIEIGIKQGEKQGIEKGIAIGKKEMLIEMIKEQIEGRYHQECSEWVEGLSEKQLKLISKYIFEEDEFEVFKERIDNSN</sequence>
<keyword evidence="2" id="KW-1185">Reference proteome</keyword>
<reference evidence="2" key="1">
    <citation type="submission" date="2016-10" db="EMBL/GenBank/DDBJ databases">
        <authorList>
            <person name="Varghese N."/>
            <person name="Submissions S."/>
        </authorList>
    </citation>
    <scope>NUCLEOTIDE SEQUENCE [LARGE SCALE GENOMIC DNA]</scope>
    <source>
        <strain evidence="2">DSM 1551</strain>
    </source>
</reference>
<evidence type="ECO:0008006" key="3">
    <source>
        <dbReference type="Google" id="ProtNLM"/>
    </source>
</evidence>
<dbReference type="AlphaFoldDB" id="A0A1I0HYL4"/>
<gene>
    <name evidence="1" type="ORF">SAMN04489758_16712</name>
</gene>
<evidence type="ECO:0000313" key="2">
    <source>
        <dbReference type="Proteomes" id="UP000198558"/>
    </source>
</evidence>
<feature type="non-terminal residue" evidence="1">
    <location>
        <position position="1"/>
    </location>
</feature>
<name>A0A1I0HYL4_9FIRM</name>
<accession>A0A1I0HYL4</accession>
<evidence type="ECO:0000313" key="1">
    <source>
        <dbReference type="EMBL" id="SET89167.1"/>
    </source>
</evidence>
<proteinExistence type="predicted"/>
<protein>
    <recommendedName>
        <fullName evidence="3">Essential protein Yae1, N terminal</fullName>
    </recommendedName>
</protein>
<organism evidence="1 2">
    <name type="scientific">Thomasclavelia cocleata</name>
    <dbReference type="NCBI Taxonomy" id="69824"/>
    <lineage>
        <taxon>Bacteria</taxon>
        <taxon>Bacillati</taxon>
        <taxon>Bacillota</taxon>
        <taxon>Erysipelotrichia</taxon>
        <taxon>Erysipelotrichales</taxon>
        <taxon>Coprobacillaceae</taxon>
        <taxon>Thomasclavelia</taxon>
    </lineage>
</organism>
<dbReference type="EMBL" id="FOIN01000067">
    <property type="protein sequence ID" value="SET89167.1"/>
    <property type="molecule type" value="Genomic_DNA"/>
</dbReference>
<dbReference type="Proteomes" id="UP000198558">
    <property type="component" value="Unassembled WGS sequence"/>
</dbReference>